<dbReference type="AlphaFoldDB" id="A0A1W1VUA1"/>
<proteinExistence type="predicted"/>
<gene>
    <name evidence="1" type="ORF">SAMN00808754_1713</name>
</gene>
<dbReference type="Pfam" id="PF11848">
    <property type="entry name" value="DUF3368"/>
    <property type="match status" value="1"/>
</dbReference>
<dbReference type="RefSeq" id="WP_084665323.1">
    <property type="nucleotide sequence ID" value="NZ_LT838272.1"/>
</dbReference>
<sequence length="83" mass="9107">MVVSDAPVLIGLSRIGFLWLLKRLWGTVAIPEAVYQEVMTGSPGSEEVVRAVEAGWFRVAKIRKAALELIRLIERAGSEQEAA</sequence>
<dbReference type="InterPro" id="IPR021799">
    <property type="entry name" value="PIN-like_prokaryotic"/>
</dbReference>
<protein>
    <recommendedName>
        <fullName evidence="3">DUF3368 domain-containing protein</fullName>
    </recommendedName>
</protein>
<reference evidence="1 2" key="1">
    <citation type="submission" date="2017-04" db="EMBL/GenBank/DDBJ databases">
        <authorList>
            <person name="Afonso C.L."/>
            <person name="Miller P.J."/>
            <person name="Scott M.A."/>
            <person name="Spackman E."/>
            <person name="Goraichik I."/>
            <person name="Dimitrov K.M."/>
            <person name="Suarez D.L."/>
            <person name="Swayne D.E."/>
        </authorList>
    </citation>
    <scope>NUCLEOTIDE SEQUENCE [LARGE SCALE GENOMIC DNA]</scope>
    <source>
        <strain evidence="1 2">ToBE</strain>
    </source>
</reference>
<organism evidence="1 2">
    <name type="scientific">Thermanaeromonas toyohensis ToBE</name>
    <dbReference type="NCBI Taxonomy" id="698762"/>
    <lineage>
        <taxon>Bacteria</taxon>
        <taxon>Bacillati</taxon>
        <taxon>Bacillota</taxon>
        <taxon>Clostridia</taxon>
        <taxon>Neomoorellales</taxon>
        <taxon>Neomoorellaceae</taxon>
        <taxon>Thermanaeromonas</taxon>
    </lineage>
</organism>
<keyword evidence="2" id="KW-1185">Reference proteome</keyword>
<evidence type="ECO:0008006" key="3">
    <source>
        <dbReference type="Google" id="ProtNLM"/>
    </source>
</evidence>
<evidence type="ECO:0000313" key="1">
    <source>
        <dbReference type="EMBL" id="SMB96945.1"/>
    </source>
</evidence>
<dbReference type="Proteomes" id="UP000192569">
    <property type="component" value="Chromosome I"/>
</dbReference>
<evidence type="ECO:0000313" key="2">
    <source>
        <dbReference type="Proteomes" id="UP000192569"/>
    </source>
</evidence>
<dbReference type="STRING" id="698762.SAMN00808754_1713"/>
<dbReference type="EMBL" id="LT838272">
    <property type="protein sequence ID" value="SMB96945.1"/>
    <property type="molecule type" value="Genomic_DNA"/>
</dbReference>
<name>A0A1W1VUA1_9FIRM</name>
<dbReference type="OrthoDB" id="9796404at2"/>
<accession>A0A1W1VUA1</accession>